<dbReference type="RefSeq" id="WP_108687961.1">
    <property type="nucleotide sequence ID" value="NZ_QCYK01000002.1"/>
</dbReference>
<organism evidence="2 3">
    <name type="scientific">Chitinophaga parva</name>
    <dbReference type="NCBI Taxonomy" id="2169414"/>
    <lineage>
        <taxon>Bacteria</taxon>
        <taxon>Pseudomonadati</taxon>
        <taxon>Bacteroidota</taxon>
        <taxon>Chitinophagia</taxon>
        <taxon>Chitinophagales</taxon>
        <taxon>Chitinophagaceae</taxon>
        <taxon>Chitinophaga</taxon>
    </lineage>
</organism>
<evidence type="ECO:0000259" key="1">
    <source>
        <dbReference type="Pfam" id="PF00753"/>
    </source>
</evidence>
<dbReference type="EMBL" id="QCYK01000002">
    <property type="protein sequence ID" value="PUZ26124.1"/>
    <property type="molecule type" value="Genomic_DNA"/>
</dbReference>
<dbReference type="InterPro" id="IPR036866">
    <property type="entry name" value="RibonucZ/Hydroxyglut_hydro"/>
</dbReference>
<keyword evidence="2" id="KW-0378">Hydrolase</keyword>
<dbReference type="PANTHER" id="PTHR30619">
    <property type="entry name" value="DNA INTERNALIZATION/COMPETENCE PROTEIN COMEC/REC2"/>
    <property type="match status" value="1"/>
</dbReference>
<reference evidence="2 3" key="1">
    <citation type="submission" date="2018-04" db="EMBL/GenBank/DDBJ databases">
        <title>Chitinophaga fuyangensis sp. nov., isolated from soil in a chemical factory.</title>
        <authorList>
            <person name="Chen K."/>
        </authorList>
    </citation>
    <scope>NUCLEOTIDE SEQUENCE [LARGE SCALE GENOMIC DNA]</scope>
    <source>
        <strain evidence="2 3">LY-1</strain>
    </source>
</reference>
<proteinExistence type="predicted"/>
<dbReference type="SUPFAM" id="SSF56281">
    <property type="entry name" value="Metallo-hydrolase/oxidoreductase"/>
    <property type="match status" value="1"/>
</dbReference>
<dbReference type="Gene3D" id="3.60.15.10">
    <property type="entry name" value="Ribonuclease Z/Hydroxyacylglutathione hydrolase-like"/>
    <property type="match status" value="1"/>
</dbReference>
<dbReference type="Proteomes" id="UP000244450">
    <property type="component" value="Unassembled WGS sequence"/>
</dbReference>
<name>A0A2T7BIM6_9BACT</name>
<feature type="domain" description="Metallo-beta-lactamase" evidence="1">
    <location>
        <begin position="10"/>
        <end position="82"/>
    </location>
</feature>
<dbReference type="OrthoDB" id="418728at2"/>
<dbReference type="GO" id="GO:0016787">
    <property type="term" value="F:hydrolase activity"/>
    <property type="evidence" value="ECO:0007669"/>
    <property type="project" value="UniProtKB-KW"/>
</dbReference>
<gene>
    <name evidence="2" type="ORF">DCC81_17960</name>
</gene>
<dbReference type="InterPro" id="IPR052159">
    <property type="entry name" value="Competence_DNA_uptake"/>
</dbReference>
<sequence length="356" mass="40415">MIFKFLKAQNGDCTLIKYTDNSGAQRNIIIDSGLDATYFDLATNTFGELKAEIDDIKAHDQRIDLLILTHIDNDHICGFLKLFEMDEQIPGIINMVWFNSGKLIAEKIEIEANKALAIKMQQQGVVATGVSEGIDFEDFLLKYDFWARDLILGGQRHVIHDAQFEILGPTIAQLHKLLKEYQDKTEDDAYTSAGTNDWRTDVESFIQEEVSNYNFSQDTSVKNGSSISFILTLKGKKFVFLGDSHPRPITKALAELGHTAKKPLAVEFLKVSHHGSKANTNKKLLSTLDTEHYIISTNSQVYGHPHKRTLSRIIARNPNAIFHFNYENVRENIFSEADRGKYNIRARLTPSIFYKI</sequence>
<dbReference type="AlphaFoldDB" id="A0A2T7BIM6"/>
<dbReference type="Pfam" id="PF00753">
    <property type="entry name" value="Lactamase_B"/>
    <property type="match status" value="1"/>
</dbReference>
<keyword evidence="3" id="KW-1185">Reference proteome</keyword>
<accession>A0A2T7BIM6</accession>
<evidence type="ECO:0000313" key="3">
    <source>
        <dbReference type="Proteomes" id="UP000244450"/>
    </source>
</evidence>
<dbReference type="InterPro" id="IPR001279">
    <property type="entry name" value="Metallo-B-lactamas"/>
</dbReference>
<comment type="caution">
    <text evidence="2">The sequence shown here is derived from an EMBL/GenBank/DDBJ whole genome shotgun (WGS) entry which is preliminary data.</text>
</comment>
<dbReference type="PANTHER" id="PTHR30619:SF1">
    <property type="entry name" value="RECOMBINATION PROTEIN 2"/>
    <property type="match status" value="1"/>
</dbReference>
<evidence type="ECO:0000313" key="2">
    <source>
        <dbReference type="EMBL" id="PUZ26124.1"/>
    </source>
</evidence>
<protein>
    <submittedName>
        <fullName evidence="2">Zn-dependent hydrolase</fullName>
    </submittedName>
</protein>